<protein>
    <recommendedName>
        <fullName evidence="12">Scavenger receptor class B member 1</fullName>
    </recommendedName>
</protein>
<keyword evidence="11" id="KW-1185">Reference proteome</keyword>
<reference evidence="10 11" key="2">
    <citation type="journal article" date="2018" name="Elife">
        <title>Firefly genomes illuminate parallel origins of bioluminescence in beetles.</title>
        <authorList>
            <person name="Fallon T.R."/>
            <person name="Lower S.E."/>
            <person name="Chang C.H."/>
            <person name="Bessho-Uehara M."/>
            <person name="Martin G.J."/>
            <person name="Bewick A.J."/>
            <person name="Behringer M."/>
            <person name="Debat H.J."/>
            <person name="Wong I."/>
            <person name="Day J.C."/>
            <person name="Suvorov A."/>
            <person name="Silva C.J."/>
            <person name="Stanger-Hall K.F."/>
            <person name="Hall D.W."/>
            <person name="Schmitz R.J."/>
            <person name="Nelson D.R."/>
            <person name="Lewis S.M."/>
            <person name="Shigenobu S."/>
            <person name="Bybee S.M."/>
            <person name="Larracuente A.M."/>
            <person name="Oba Y."/>
            <person name="Weng J.K."/>
        </authorList>
    </citation>
    <scope>NUCLEOTIDE SEQUENCE [LARGE SCALE GENOMIC DNA]</scope>
    <source>
        <strain evidence="10">1611_PpyrPB1</strain>
        <tissue evidence="10">Whole body</tissue>
    </source>
</reference>
<evidence type="ECO:0000256" key="4">
    <source>
        <dbReference type="ARBA" id="ARBA00022692"/>
    </source>
</evidence>
<evidence type="ECO:0008006" key="12">
    <source>
        <dbReference type="Google" id="ProtNLM"/>
    </source>
</evidence>
<dbReference type="GO" id="GO:0005886">
    <property type="term" value="C:plasma membrane"/>
    <property type="evidence" value="ECO:0007669"/>
    <property type="project" value="UniProtKB-SubCell"/>
</dbReference>
<evidence type="ECO:0000256" key="6">
    <source>
        <dbReference type="ARBA" id="ARBA00023136"/>
    </source>
</evidence>
<evidence type="ECO:0000256" key="7">
    <source>
        <dbReference type="ARBA" id="ARBA00023180"/>
    </source>
</evidence>
<dbReference type="GO" id="GO:0005044">
    <property type="term" value="F:scavenger receptor activity"/>
    <property type="evidence" value="ECO:0007669"/>
    <property type="project" value="TreeGrafter"/>
</dbReference>
<organism evidence="9">
    <name type="scientific">Photinus pyralis</name>
    <name type="common">Common eastern firefly</name>
    <name type="synonym">Lampyris pyralis</name>
    <dbReference type="NCBI Taxonomy" id="7054"/>
    <lineage>
        <taxon>Eukaryota</taxon>
        <taxon>Metazoa</taxon>
        <taxon>Ecdysozoa</taxon>
        <taxon>Arthropoda</taxon>
        <taxon>Hexapoda</taxon>
        <taxon>Insecta</taxon>
        <taxon>Pterygota</taxon>
        <taxon>Neoptera</taxon>
        <taxon>Endopterygota</taxon>
        <taxon>Coleoptera</taxon>
        <taxon>Polyphaga</taxon>
        <taxon>Elateriformia</taxon>
        <taxon>Elateroidea</taxon>
        <taxon>Lampyridae</taxon>
        <taxon>Lampyrinae</taxon>
        <taxon>Photinus</taxon>
    </lineage>
</organism>
<proteinExistence type="inferred from homology"/>
<keyword evidence="7" id="KW-0325">Glycoprotein</keyword>
<keyword evidence="6 8" id="KW-0472">Membrane</keyword>
<dbReference type="InParanoid" id="A0A1Y1ME42"/>
<evidence type="ECO:0000256" key="5">
    <source>
        <dbReference type="ARBA" id="ARBA00022989"/>
    </source>
</evidence>
<sequence>MACSKKCGVCTLLSLGGVFVTIGVVLALFWTTLYNGILTTELVLTNSSKSYQLWKDTPIPIYMKMYMFNWTNAEEVVRSKWTVKPQMHECGPYVFSEHHVRVNVTWNENSTVTFRQVKTWQFVQSMSNGSLNDSITNINPITIVIGEKVKNLPTLVKEAINFLLVDMHENLYFTRTVDDLIFKGVEDPILDKLDKFHVKIPFKKFGWFYARNNSASYDGTFTMYTGKSDMDSLGELSLWNGMPNTTAYKGKCGDVNGTTGELWPPVSNREHVEIFASDICGQLSFEHNGTESVLNVEGKKFIGTDFTFDNGTKYPAQSCYRGDEVIASGARSISVCRFGSPAYMSYPHFYLADPSYLQKVTGLKPNKTEHESHLTIEPVTGITLAAKVQLQLNLRIESIKGMSIFDNVPPMYMPMIWFSQVAELPQKYCSMTTLLVGLGSVGHYVGWTVFAFGLLMSIVGFILIYRNRTEDEEEDHLIENES</sequence>
<dbReference type="EMBL" id="VVIM01000005">
    <property type="protein sequence ID" value="KAB0799891.1"/>
    <property type="molecule type" value="Genomic_DNA"/>
</dbReference>
<dbReference type="PANTHER" id="PTHR11923">
    <property type="entry name" value="SCAVENGER RECEPTOR CLASS B TYPE-1 SR-B1"/>
    <property type="match status" value="1"/>
</dbReference>
<dbReference type="EMBL" id="GEZM01036247">
    <property type="protein sequence ID" value="JAV82860.1"/>
    <property type="molecule type" value="Transcribed_RNA"/>
</dbReference>
<keyword evidence="4 8" id="KW-0812">Transmembrane</keyword>
<comment type="subcellular location">
    <subcellularLocation>
        <location evidence="1">Cell membrane</location>
    </subcellularLocation>
</comment>
<feature type="transmembrane region" description="Helical" evidence="8">
    <location>
        <begin position="12"/>
        <end position="33"/>
    </location>
</feature>
<comment type="similarity">
    <text evidence="2">Belongs to the CD36 family.</text>
</comment>
<gene>
    <name evidence="10" type="ORF">PPYR_07771</name>
</gene>
<dbReference type="FunCoup" id="A0A1Y1ME42">
    <property type="interactions" value="56"/>
</dbReference>
<dbReference type="Proteomes" id="UP000327044">
    <property type="component" value="Unassembled WGS sequence"/>
</dbReference>
<dbReference type="InterPro" id="IPR002159">
    <property type="entry name" value="CD36_fam"/>
</dbReference>
<dbReference type="Pfam" id="PF01130">
    <property type="entry name" value="CD36"/>
    <property type="match status" value="1"/>
</dbReference>
<evidence type="ECO:0000313" key="10">
    <source>
        <dbReference type="EMBL" id="KAB0799891.1"/>
    </source>
</evidence>
<dbReference type="GO" id="GO:0005737">
    <property type="term" value="C:cytoplasm"/>
    <property type="evidence" value="ECO:0007669"/>
    <property type="project" value="TreeGrafter"/>
</dbReference>
<evidence type="ECO:0000313" key="9">
    <source>
        <dbReference type="EMBL" id="JAV82860.1"/>
    </source>
</evidence>
<evidence type="ECO:0000256" key="1">
    <source>
        <dbReference type="ARBA" id="ARBA00004236"/>
    </source>
</evidence>
<keyword evidence="3" id="KW-1003">Cell membrane</keyword>
<evidence type="ECO:0000256" key="3">
    <source>
        <dbReference type="ARBA" id="ARBA00022475"/>
    </source>
</evidence>
<dbReference type="OrthoDB" id="514335at2759"/>
<evidence type="ECO:0000256" key="8">
    <source>
        <dbReference type="SAM" id="Phobius"/>
    </source>
</evidence>
<dbReference type="PANTHER" id="PTHR11923:SF114">
    <property type="entry name" value="FI02050P-RELATED"/>
    <property type="match status" value="1"/>
</dbReference>
<accession>A0A1Y1ME42</accession>
<dbReference type="AlphaFoldDB" id="A0A1Y1ME42"/>
<dbReference type="PRINTS" id="PR01609">
    <property type="entry name" value="CD36FAMILY"/>
</dbReference>
<reference evidence="9" key="1">
    <citation type="journal article" date="2016" name="Sci. Rep.">
        <title>Molecular characterization of firefly nuptial gifts: a multi-omics approach sheds light on postcopulatory sexual selection.</title>
        <authorList>
            <person name="Al-Wathiqui N."/>
            <person name="Fallon T.R."/>
            <person name="South A."/>
            <person name="Weng J.K."/>
            <person name="Lewis S.M."/>
        </authorList>
    </citation>
    <scope>NUCLEOTIDE SEQUENCE</scope>
</reference>
<evidence type="ECO:0000313" key="11">
    <source>
        <dbReference type="Proteomes" id="UP000327044"/>
    </source>
</evidence>
<evidence type="ECO:0000256" key="2">
    <source>
        <dbReference type="ARBA" id="ARBA00010532"/>
    </source>
</evidence>
<name>A0A1Y1ME42_PHOPY</name>
<feature type="transmembrane region" description="Helical" evidence="8">
    <location>
        <begin position="444"/>
        <end position="465"/>
    </location>
</feature>
<reference evidence="10" key="3">
    <citation type="submission" date="2019-08" db="EMBL/GenBank/DDBJ databases">
        <authorList>
            <consortium name="Photinus pyralis genome working group"/>
            <person name="Fallon T.R."/>
            <person name="Sander Lower S.E."/>
            <person name="Weng J.-K."/>
        </authorList>
    </citation>
    <scope>NUCLEOTIDE SEQUENCE</scope>
    <source>
        <strain evidence="10">1611_PpyrPB1</strain>
        <tissue evidence="10">Whole body</tissue>
    </source>
</reference>
<keyword evidence="5 8" id="KW-1133">Transmembrane helix</keyword>